<name>A0A151ZGM6_TIELA</name>
<comment type="subcellular location">
    <subcellularLocation>
        <location evidence="1">Membrane</location>
        <topology evidence="1">Single-pass membrane protein</topology>
    </subcellularLocation>
</comment>
<dbReference type="CDD" id="cd15841">
    <property type="entry name" value="SNARE_Qc"/>
    <property type="match status" value="1"/>
</dbReference>
<dbReference type="SUPFAM" id="SSF58038">
    <property type="entry name" value="SNARE fusion complex"/>
    <property type="match status" value="1"/>
</dbReference>
<dbReference type="EMBL" id="LODT01000028">
    <property type="protein sequence ID" value="KYQ93126.1"/>
    <property type="molecule type" value="Genomic_DNA"/>
</dbReference>
<protein>
    <submittedName>
        <fullName evidence="9">Syntaxin 8</fullName>
    </submittedName>
</protein>
<proteinExistence type="predicted"/>
<keyword evidence="10" id="KW-1185">Reference proteome</keyword>
<evidence type="ECO:0000313" key="9">
    <source>
        <dbReference type="EMBL" id="KYQ93126.1"/>
    </source>
</evidence>
<dbReference type="InterPro" id="IPR000727">
    <property type="entry name" value="T_SNARE_dom"/>
</dbReference>
<dbReference type="GO" id="GO:0005737">
    <property type="term" value="C:cytoplasm"/>
    <property type="evidence" value="ECO:0007669"/>
    <property type="project" value="UniProtKB-ARBA"/>
</dbReference>
<gene>
    <name evidence="9" type="ORF">DLAC_05752</name>
</gene>
<dbReference type="OrthoDB" id="18952at2759"/>
<evidence type="ECO:0000256" key="6">
    <source>
        <dbReference type="SAM" id="MobiDB-lite"/>
    </source>
</evidence>
<keyword evidence="4 7" id="KW-1133">Transmembrane helix</keyword>
<dbReference type="Gene3D" id="1.20.5.110">
    <property type="match status" value="1"/>
</dbReference>
<dbReference type="PANTHER" id="PTHR12791">
    <property type="entry name" value="GOLGI SNARE BET1-RELATED"/>
    <property type="match status" value="1"/>
</dbReference>
<feature type="domain" description="T-SNARE coiled-coil homology" evidence="8">
    <location>
        <begin position="54"/>
        <end position="116"/>
    </location>
</feature>
<accession>A0A151ZGM6</accession>
<dbReference type="Proteomes" id="UP000076078">
    <property type="component" value="Unassembled WGS sequence"/>
</dbReference>
<dbReference type="FunCoup" id="A0A151ZGM6">
    <property type="interactions" value="14"/>
</dbReference>
<keyword evidence="2" id="KW-0813">Transport</keyword>
<comment type="caution">
    <text evidence="9">The sequence shown here is derived from an EMBL/GenBank/DDBJ whole genome shotgun (WGS) entry which is preliminary data.</text>
</comment>
<feature type="transmembrane region" description="Helical" evidence="7">
    <location>
        <begin position="124"/>
        <end position="145"/>
    </location>
</feature>
<dbReference type="PROSITE" id="PS50192">
    <property type="entry name" value="T_SNARE"/>
    <property type="match status" value="1"/>
</dbReference>
<dbReference type="InParanoid" id="A0A151ZGM6"/>
<dbReference type="STRING" id="361077.A0A151ZGM6"/>
<evidence type="ECO:0000256" key="4">
    <source>
        <dbReference type="ARBA" id="ARBA00022989"/>
    </source>
</evidence>
<feature type="compositionally biased region" description="Polar residues" evidence="6">
    <location>
        <begin position="35"/>
        <end position="47"/>
    </location>
</feature>
<evidence type="ECO:0000256" key="1">
    <source>
        <dbReference type="ARBA" id="ARBA00004167"/>
    </source>
</evidence>
<organism evidence="9 10">
    <name type="scientific">Tieghemostelium lacteum</name>
    <name type="common">Slime mold</name>
    <name type="synonym">Dictyostelium lacteum</name>
    <dbReference type="NCBI Taxonomy" id="361077"/>
    <lineage>
        <taxon>Eukaryota</taxon>
        <taxon>Amoebozoa</taxon>
        <taxon>Evosea</taxon>
        <taxon>Eumycetozoa</taxon>
        <taxon>Dictyostelia</taxon>
        <taxon>Dictyosteliales</taxon>
        <taxon>Raperosteliaceae</taxon>
        <taxon>Tieghemostelium</taxon>
    </lineage>
</organism>
<feature type="region of interest" description="Disordered" evidence="6">
    <location>
        <begin position="25"/>
        <end position="47"/>
    </location>
</feature>
<dbReference type="GO" id="GO:0012505">
    <property type="term" value="C:endomembrane system"/>
    <property type="evidence" value="ECO:0007669"/>
    <property type="project" value="UniProtKB-ARBA"/>
</dbReference>
<evidence type="ECO:0000313" key="10">
    <source>
        <dbReference type="Proteomes" id="UP000076078"/>
    </source>
</evidence>
<evidence type="ECO:0000256" key="5">
    <source>
        <dbReference type="ARBA" id="ARBA00023136"/>
    </source>
</evidence>
<dbReference type="GO" id="GO:0016020">
    <property type="term" value="C:membrane"/>
    <property type="evidence" value="ECO:0007669"/>
    <property type="project" value="UniProtKB-SubCell"/>
</dbReference>
<dbReference type="SMART" id="SM00397">
    <property type="entry name" value="t_SNARE"/>
    <property type="match status" value="1"/>
</dbReference>
<evidence type="ECO:0000256" key="3">
    <source>
        <dbReference type="ARBA" id="ARBA00022692"/>
    </source>
</evidence>
<reference evidence="9 10" key="1">
    <citation type="submission" date="2015-12" db="EMBL/GenBank/DDBJ databases">
        <title>Dictyostelia acquired genes for synthesis and detection of signals that induce cell-type specialization by lateral gene transfer from prokaryotes.</title>
        <authorList>
            <person name="Gloeckner G."/>
            <person name="Schaap P."/>
        </authorList>
    </citation>
    <scope>NUCLEOTIDE SEQUENCE [LARGE SCALE GENOMIC DNA]</scope>
    <source>
        <strain evidence="9 10">TK</strain>
    </source>
</reference>
<evidence type="ECO:0000256" key="2">
    <source>
        <dbReference type="ARBA" id="ARBA00022448"/>
    </source>
</evidence>
<keyword evidence="3 7" id="KW-0812">Transmembrane</keyword>
<keyword evidence="5 7" id="KW-0472">Membrane</keyword>
<dbReference type="OMA" id="KSDTCCY"/>
<evidence type="ECO:0000256" key="7">
    <source>
        <dbReference type="SAM" id="Phobius"/>
    </source>
</evidence>
<dbReference type="AlphaFoldDB" id="A0A151ZGM6"/>
<sequence length="146" mass="16235">MNNNNKLNPNQGYLSNNARNALFDSPVSSRKFGEPSNSNTYNSFSNQEIFDKQKQQMQDQDAYLDALSGSVLRSKDMAIQIGTTAEQQTKELEQLNVHVDKTSLSLRNATRNVIKLGEQAQTTGYWVTICLLFLALIVVSALAMAT</sequence>
<evidence type="ECO:0000259" key="8">
    <source>
        <dbReference type="PROSITE" id="PS50192"/>
    </source>
</evidence>